<evidence type="ECO:0000256" key="1">
    <source>
        <dbReference type="SAM" id="MobiDB-lite"/>
    </source>
</evidence>
<keyword evidence="3" id="KW-1185">Reference proteome</keyword>
<name>A0A5C3EXC3_9BASI</name>
<feature type="region of interest" description="Disordered" evidence="1">
    <location>
        <begin position="43"/>
        <end position="63"/>
    </location>
</feature>
<gene>
    <name evidence="2" type="ORF">PSFLO_01498</name>
</gene>
<reference evidence="2 3" key="1">
    <citation type="submission" date="2018-03" db="EMBL/GenBank/DDBJ databases">
        <authorList>
            <person name="Guldener U."/>
        </authorList>
    </citation>
    <scope>NUCLEOTIDE SEQUENCE [LARGE SCALE GENOMIC DNA]</scope>
    <source>
        <strain evidence="2 3">DAOM196992</strain>
    </source>
</reference>
<dbReference type="Proteomes" id="UP000323386">
    <property type="component" value="Unassembled WGS sequence"/>
</dbReference>
<dbReference type="AlphaFoldDB" id="A0A5C3EXC3"/>
<feature type="compositionally biased region" description="Gly residues" evidence="1">
    <location>
        <begin position="46"/>
        <end position="63"/>
    </location>
</feature>
<evidence type="ECO:0000313" key="3">
    <source>
        <dbReference type="Proteomes" id="UP000323386"/>
    </source>
</evidence>
<organism evidence="2 3">
    <name type="scientific">Pseudozyma flocculosa</name>
    <dbReference type="NCBI Taxonomy" id="84751"/>
    <lineage>
        <taxon>Eukaryota</taxon>
        <taxon>Fungi</taxon>
        <taxon>Dikarya</taxon>
        <taxon>Basidiomycota</taxon>
        <taxon>Ustilaginomycotina</taxon>
        <taxon>Ustilaginomycetes</taxon>
        <taxon>Ustilaginales</taxon>
        <taxon>Ustilaginaceae</taxon>
        <taxon>Pseudozyma</taxon>
    </lineage>
</organism>
<dbReference type="EMBL" id="OOIP01000003">
    <property type="protein sequence ID" value="SPO36027.1"/>
    <property type="molecule type" value="Genomic_DNA"/>
</dbReference>
<proteinExistence type="predicted"/>
<evidence type="ECO:0000313" key="2">
    <source>
        <dbReference type="EMBL" id="SPO36027.1"/>
    </source>
</evidence>
<sequence length="206" mass="21531">MLAINKNPLDKACQGTGMRKAAMPLYHHLFWSTARLWPIERPGGTARAGGGGGWPHGRLGAGEPGQAVGEPGSQFSCTYAPARALFVAPATPPVPPRSLVSELGRWARHRPSLLTTAINTVPTPFSLSISPIVAFATAIKPGASAALAISIHASPPLLSSASNLPSLLSSIAPPHVVPSRSRPASAFAIHRTLRPRTRLDPSDRSA</sequence>
<protein>
    <submittedName>
        <fullName evidence="2">Uncharacterized protein</fullName>
    </submittedName>
</protein>
<accession>A0A5C3EXC3</accession>